<organism evidence="1 2">
    <name type="scientific">Actinoplanes auranticolor</name>
    <dbReference type="NCBI Taxonomy" id="47988"/>
    <lineage>
        <taxon>Bacteria</taxon>
        <taxon>Bacillati</taxon>
        <taxon>Actinomycetota</taxon>
        <taxon>Actinomycetes</taxon>
        <taxon>Micromonosporales</taxon>
        <taxon>Micromonosporaceae</taxon>
        <taxon>Actinoplanes</taxon>
    </lineage>
</organism>
<sequence>MKVIVNGATRDVDVVSVEGLVEQLTTARRGVAVAVNGEVVPRSSWPAAQLRDGDRVEVLTAAQGG</sequence>
<accession>A0A919VJ18</accession>
<dbReference type="InterPro" id="IPR010035">
    <property type="entry name" value="Thi_S"/>
</dbReference>
<dbReference type="RefSeq" id="WP_212987308.1">
    <property type="nucleotide sequence ID" value="NZ_BAABEA010000003.1"/>
</dbReference>
<dbReference type="InterPro" id="IPR016155">
    <property type="entry name" value="Mopterin_synth/thiamin_S_b"/>
</dbReference>
<dbReference type="AlphaFoldDB" id="A0A919VJ18"/>
<dbReference type="Gene3D" id="3.10.20.30">
    <property type="match status" value="1"/>
</dbReference>
<gene>
    <name evidence="1" type="ORF">Aau02nite_12050</name>
</gene>
<name>A0A919VJ18_9ACTN</name>
<dbReference type="InterPro" id="IPR003749">
    <property type="entry name" value="ThiS/MoaD-like"/>
</dbReference>
<evidence type="ECO:0000313" key="2">
    <source>
        <dbReference type="Proteomes" id="UP000681340"/>
    </source>
</evidence>
<dbReference type="InterPro" id="IPR012675">
    <property type="entry name" value="Beta-grasp_dom_sf"/>
</dbReference>
<dbReference type="NCBIfam" id="TIGR01683">
    <property type="entry name" value="thiS"/>
    <property type="match status" value="1"/>
</dbReference>
<reference evidence="1" key="1">
    <citation type="submission" date="2021-03" db="EMBL/GenBank/DDBJ databases">
        <title>Whole genome shotgun sequence of Actinoplanes auranticolor NBRC 12245.</title>
        <authorList>
            <person name="Komaki H."/>
            <person name="Tamura T."/>
        </authorList>
    </citation>
    <scope>NUCLEOTIDE SEQUENCE</scope>
    <source>
        <strain evidence="1">NBRC 12245</strain>
    </source>
</reference>
<keyword evidence="2" id="KW-1185">Reference proteome</keyword>
<dbReference type="PANTHER" id="PTHR34472:SF1">
    <property type="entry name" value="SULFUR CARRIER PROTEIN THIS"/>
    <property type="match status" value="1"/>
</dbReference>
<proteinExistence type="predicted"/>
<dbReference type="Pfam" id="PF02597">
    <property type="entry name" value="ThiS"/>
    <property type="match status" value="1"/>
</dbReference>
<dbReference type="CDD" id="cd00565">
    <property type="entry name" value="Ubl_ThiS"/>
    <property type="match status" value="1"/>
</dbReference>
<protein>
    <submittedName>
        <fullName evidence="1">Thiamine biosynthesis protein ThiS</fullName>
    </submittedName>
</protein>
<comment type="caution">
    <text evidence="1">The sequence shown here is derived from an EMBL/GenBank/DDBJ whole genome shotgun (WGS) entry which is preliminary data.</text>
</comment>
<dbReference type="PANTHER" id="PTHR34472">
    <property type="entry name" value="SULFUR CARRIER PROTEIN THIS"/>
    <property type="match status" value="1"/>
</dbReference>
<dbReference type="SUPFAM" id="SSF54285">
    <property type="entry name" value="MoaD/ThiS"/>
    <property type="match status" value="1"/>
</dbReference>
<dbReference type="Proteomes" id="UP000681340">
    <property type="component" value="Unassembled WGS sequence"/>
</dbReference>
<dbReference type="EMBL" id="BOQL01000014">
    <property type="protein sequence ID" value="GIM64690.1"/>
    <property type="molecule type" value="Genomic_DNA"/>
</dbReference>
<evidence type="ECO:0000313" key="1">
    <source>
        <dbReference type="EMBL" id="GIM64690.1"/>
    </source>
</evidence>